<sequence length="285" mass="32359">MPPSIKRFFTGLSDYVQKDLLSLLRSNEHTVPTTNTVPQADALLSHTQAFFPAYEPTPEDDLIVRNLIENVSADPLNVLVGTIYTFDKHYMFSQVPETLISGDRLSKELTARINTYSDKDLRDLLLRNMWGDDRSELVLRFPWLSTRGKLTPYSRLIAAGETPENAKVWLGTINGLRDLMARVYIAANAHGELLVWANDYDRARYYSRFRKDNLFSGVALPPALYAEVDKLADVIDGRGFKKALVLGKSDYSIVRRALENGDCMYTVHRHDTPMISFFFANKQAS</sequence>
<name>A0A1Y0T092_9CAUD</name>
<evidence type="ECO:0000313" key="1">
    <source>
        <dbReference type="EMBL" id="ARV77453.1"/>
    </source>
</evidence>
<evidence type="ECO:0000313" key="2">
    <source>
        <dbReference type="Proteomes" id="UP000224829"/>
    </source>
</evidence>
<protein>
    <submittedName>
        <fullName evidence="1">Uncharacterized protein</fullName>
    </submittedName>
</protein>
<gene>
    <name evidence="1" type="ORF">NOXIFER_288</name>
</gene>
<accession>A0A1Y0T092</accession>
<reference evidence="1 2" key="1">
    <citation type="submission" date="2017-05" db="EMBL/GenBank/DDBJ databases">
        <authorList>
            <person name="Song R."/>
            <person name="Chenine A.L."/>
            <person name="Ruprecht R.M."/>
        </authorList>
    </citation>
    <scope>NUCLEOTIDE SEQUENCE [LARGE SCALE GENOMIC DNA]</scope>
</reference>
<organism evidence="1 2">
    <name type="scientific">Pseudomonas phage Noxifer</name>
    <dbReference type="NCBI Taxonomy" id="2006684"/>
    <lineage>
        <taxon>Viruses</taxon>
        <taxon>Duplodnaviria</taxon>
        <taxon>Heunggongvirae</taxon>
        <taxon>Uroviricota</taxon>
        <taxon>Caudoviricetes</taxon>
        <taxon>Chimalliviridae</taxon>
        <taxon>Noxifervirus</taxon>
        <taxon>Noxifervirus noxifer</taxon>
    </lineage>
</organism>
<keyword evidence="2" id="KW-1185">Reference proteome</keyword>
<proteinExistence type="predicted"/>
<dbReference type="Proteomes" id="UP000224829">
    <property type="component" value="Segment"/>
</dbReference>
<dbReference type="EMBL" id="MF063068">
    <property type="protein sequence ID" value="ARV77453.1"/>
    <property type="molecule type" value="Genomic_DNA"/>
</dbReference>